<sequence>MSESVTNIDNSSDLANSLFTTLTAGVTIPASPDFNDPKFSFTPDQNSALYSDITGATIAEVTEANIDGAGAFDVFMKSMDAHLEREFKGNRITGAQYAEVYTAVANQVMGQAVSFTLQKDQARWAAVTAQMQARIAEIQATVALVELERAKIQAANDNFQLNLTAAQYALTKMQLASEEARHDGITVETAMKQYQLNYDMPADVAIKHYERQQVMPSTVAMNNVQVDRILPAQASIAEYQNRVLQPLEADIQTLQRDRVITIAADIEEFRRDNMLPIELAQQQHIVNIRQPAESELIHEQIEKERANTLETRRDGLTPISGVIGLQKRNLTADADIKEYNLNNTLPTQLTLLNEQITLTNEQGEAERAKTLDNRSDGAVVEGSVGKQKDLYDQQIDSFIKDAQYKAGKLYSDAWVTQKTLDEGIAPPTQFNEANINAVLQAMRTNNNL</sequence>
<dbReference type="Proteomes" id="UP000259721">
    <property type="component" value="Segment"/>
</dbReference>
<evidence type="ECO:0000313" key="1">
    <source>
        <dbReference type="EMBL" id="ANJ20718.1"/>
    </source>
</evidence>
<gene>
    <name evidence="1" type="ORF">DSp06_gp61</name>
</gene>
<evidence type="ECO:0000313" key="2">
    <source>
        <dbReference type="Proteomes" id="UP000259721"/>
    </source>
</evidence>
<keyword evidence="2" id="KW-1185">Reference proteome</keyword>
<protein>
    <submittedName>
        <fullName evidence="1">Uncharacterized protein</fullName>
    </submittedName>
</protein>
<proteinExistence type="predicted"/>
<organism evidence="1 2">
    <name type="scientific">Dinoroseobacter phage DS-1410Ws-06</name>
    <dbReference type="NCBI Taxonomy" id="1815983"/>
    <lineage>
        <taxon>Viruses</taxon>
        <taxon>Duplodnaviria</taxon>
        <taxon>Heunggongvirae</taxon>
        <taxon>Uroviricota</taxon>
        <taxon>Caudoviricetes</taxon>
        <taxon>Schitoviridae</taxon>
        <taxon>Rhodovirinae</taxon>
        <taxon>Sanyabayvirus</taxon>
        <taxon>Sanyabayvirus DS1410Ws06</taxon>
    </lineage>
</organism>
<accession>A0A191VYD4</accession>
<name>A0A191VYD4_9CAUD</name>
<reference evidence="1 2" key="1">
    <citation type="journal article" date="2016" name="Curr. Microbiol.">
        <title>Characterization and Complete Genome Sequences of Three N4-Like Roseobacter Phages Isolated from the South China Sea.</title>
        <authorList>
            <person name="Li B."/>
            <person name="Zhang S."/>
            <person name="Long L."/>
            <person name="Huang S."/>
        </authorList>
    </citation>
    <scope>NUCLEOTIDE SEQUENCE [LARGE SCALE GENOMIC DNA]</scope>
</reference>
<dbReference type="EMBL" id="KU885988">
    <property type="protein sequence ID" value="ANJ20718.1"/>
    <property type="molecule type" value="Genomic_DNA"/>
</dbReference>